<name>A0ABR2WUY0_9FUNG</name>
<keyword evidence="5" id="KW-1185">Reference proteome</keyword>
<feature type="compositionally biased region" description="Basic and acidic residues" evidence="2">
    <location>
        <begin position="119"/>
        <end position="147"/>
    </location>
</feature>
<evidence type="ECO:0000256" key="2">
    <source>
        <dbReference type="SAM" id="MobiDB-lite"/>
    </source>
</evidence>
<feature type="compositionally biased region" description="Basic and acidic residues" evidence="2">
    <location>
        <begin position="204"/>
        <end position="221"/>
    </location>
</feature>
<accession>A0ABR2WUY0</accession>
<keyword evidence="1" id="KW-0694">RNA-binding</keyword>
<dbReference type="SMART" id="SM00360">
    <property type="entry name" value="RRM"/>
    <property type="match status" value="1"/>
</dbReference>
<reference evidence="4 5" key="1">
    <citation type="submission" date="2023-04" db="EMBL/GenBank/DDBJ databases">
        <title>Genome of Basidiobolus ranarum AG-B5.</title>
        <authorList>
            <person name="Stajich J.E."/>
            <person name="Carter-House D."/>
            <person name="Gryganskyi A."/>
        </authorList>
    </citation>
    <scope>NUCLEOTIDE SEQUENCE [LARGE SCALE GENOMIC DNA]</scope>
    <source>
        <strain evidence="4 5">AG-B5</strain>
    </source>
</reference>
<dbReference type="InterPro" id="IPR000504">
    <property type="entry name" value="RRM_dom"/>
</dbReference>
<feature type="region of interest" description="Disordered" evidence="2">
    <location>
        <begin position="96"/>
        <end position="221"/>
    </location>
</feature>
<dbReference type="InterPro" id="IPR050907">
    <property type="entry name" value="SRSF"/>
</dbReference>
<dbReference type="SUPFAM" id="SSF54928">
    <property type="entry name" value="RNA-binding domain, RBD"/>
    <property type="match status" value="1"/>
</dbReference>
<organism evidence="4 5">
    <name type="scientific">Basidiobolus ranarum</name>
    <dbReference type="NCBI Taxonomy" id="34480"/>
    <lineage>
        <taxon>Eukaryota</taxon>
        <taxon>Fungi</taxon>
        <taxon>Fungi incertae sedis</taxon>
        <taxon>Zoopagomycota</taxon>
        <taxon>Entomophthoromycotina</taxon>
        <taxon>Basidiobolomycetes</taxon>
        <taxon>Basidiobolales</taxon>
        <taxon>Basidiobolaceae</taxon>
        <taxon>Basidiobolus</taxon>
    </lineage>
</organism>
<evidence type="ECO:0000256" key="1">
    <source>
        <dbReference type="PROSITE-ProRule" id="PRU00176"/>
    </source>
</evidence>
<dbReference type="Pfam" id="PF00076">
    <property type="entry name" value="RRM_1"/>
    <property type="match status" value="1"/>
</dbReference>
<evidence type="ECO:0000259" key="3">
    <source>
        <dbReference type="PROSITE" id="PS50102"/>
    </source>
</evidence>
<feature type="domain" description="RRM" evidence="3">
    <location>
        <begin position="20"/>
        <end position="97"/>
    </location>
</feature>
<proteinExistence type="predicted"/>
<dbReference type="CDD" id="cd12467">
    <property type="entry name" value="RRM_Srp1p_like"/>
    <property type="match status" value="1"/>
</dbReference>
<dbReference type="Gene3D" id="3.30.70.330">
    <property type="match status" value="1"/>
</dbReference>
<protein>
    <recommendedName>
        <fullName evidence="3">RRM domain-containing protein</fullName>
    </recommendedName>
</protein>
<dbReference type="InterPro" id="IPR035979">
    <property type="entry name" value="RBD_domain_sf"/>
</dbReference>
<feature type="compositionally biased region" description="Polar residues" evidence="2">
    <location>
        <begin position="169"/>
        <end position="180"/>
    </location>
</feature>
<dbReference type="InterPro" id="IPR012677">
    <property type="entry name" value="Nucleotide-bd_a/b_plait_sf"/>
</dbReference>
<gene>
    <name evidence="4" type="ORF">K7432_006403</name>
</gene>
<evidence type="ECO:0000313" key="4">
    <source>
        <dbReference type="EMBL" id="KAK9765334.1"/>
    </source>
</evidence>
<feature type="compositionally biased region" description="Polar residues" evidence="2">
    <location>
        <begin position="148"/>
        <end position="162"/>
    </location>
</feature>
<dbReference type="PANTHER" id="PTHR23147">
    <property type="entry name" value="SERINE/ARGININE RICH SPLICING FACTOR"/>
    <property type="match status" value="1"/>
</dbReference>
<comment type="caution">
    <text evidence="4">The sequence shown here is derived from an EMBL/GenBank/DDBJ whole genome shotgun (WGS) entry which is preliminary data.</text>
</comment>
<dbReference type="Proteomes" id="UP001479436">
    <property type="component" value="Unassembled WGS sequence"/>
</dbReference>
<sequence length="221" mass="24902">MLLGIPHSFALGSSLAMSRKTLFVVGFGSSLRARDLAYEFERYGRLVRCDIPAPKGYSSRLFAFVEFEDCRDAEDAYVEMHGRKLDGHTLSVQWAKNAPPRGWRGAGSRSPCRSRSRSYSHDRSRSPHDTRKLDRSYSRSHSPRERSSAINLKNRSTSRNHSQGRDSYSRSSPPARTRSLTPAKRGATGLNDRHGSRSLSPVDSSRKMEPGSRELSLERED</sequence>
<evidence type="ECO:0000313" key="5">
    <source>
        <dbReference type="Proteomes" id="UP001479436"/>
    </source>
</evidence>
<dbReference type="InterPro" id="IPR034403">
    <property type="entry name" value="Srp1p_RRM"/>
</dbReference>
<dbReference type="EMBL" id="JASJQH010000282">
    <property type="protein sequence ID" value="KAK9765334.1"/>
    <property type="molecule type" value="Genomic_DNA"/>
</dbReference>
<dbReference type="PROSITE" id="PS50102">
    <property type="entry name" value="RRM"/>
    <property type="match status" value="1"/>
</dbReference>